<dbReference type="GO" id="GO:0030915">
    <property type="term" value="C:Smc5-Smc6 complex"/>
    <property type="evidence" value="ECO:0007669"/>
    <property type="project" value="UniProtKB-UniRule"/>
</dbReference>
<keyword evidence="5 7" id="KW-0234">DNA repair</keyword>
<keyword evidence="6 7" id="KW-0539">Nucleus</keyword>
<evidence type="ECO:0000256" key="2">
    <source>
        <dbReference type="ARBA" id="ARBA00008997"/>
    </source>
</evidence>
<comment type="similarity">
    <text evidence="2 7">Belongs to the NSE4 family.</text>
</comment>
<evidence type="ECO:0000313" key="9">
    <source>
        <dbReference type="EMBL" id="CAH0730487.1"/>
    </source>
</evidence>
<comment type="subcellular location">
    <subcellularLocation>
        <location evidence="1 7">Nucleus</location>
    </subcellularLocation>
</comment>
<evidence type="ECO:0000256" key="3">
    <source>
        <dbReference type="ARBA" id="ARBA00022763"/>
    </source>
</evidence>
<evidence type="ECO:0000256" key="1">
    <source>
        <dbReference type="ARBA" id="ARBA00004123"/>
    </source>
</evidence>
<dbReference type="GO" id="GO:0006310">
    <property type="term" value="P:DNA recombination"/>
    <property type="evidence" value="ECO:0007669"/>
    <property type="project" value="UniProtKB-UniRule"/>
</dbReference>
<proteinExistence type="inferred from homology"/>
<name>A0A8J9VEW4_9NEOP</name>
<evidence type="ECO:0000313" key="10">
    <source>
        <dbReference type="Proteomes" id="UP000838878"/>
    </source>
</evidence>
<dbReference type="GO" id="GO:0005634">
    <property type="term" value="C:nucleus"/>
    <property type="evidence" value="ECO:0007669"/>
    <property type="project" value="UniProtKB-SubCell"/>
</dbReference>
<dbReference type="EMBL" id="OV170228">
    <property type="protein sequence ID" value="CAH0730487.1"/>
    <property type="molecule type" value="Genomic_DNA"/>
</dbReference>
<dbReference type="AlphaFoldDB" id="A0A8J9VEW4"/>
<sequence length="266" mass="30584">MSQLNESKSADRYADLLSEIESLCTDDPKTAIPALRNIVREGKELYSSEGNATFDSHLLRKSSNAVVILTSKATNEVNTYDRHELAFHIRNHKDTWHFSFLHEVPVFSYLYGTFDPNPIEQQPKERRKKINRLVAASVKTPAKVAIIHNNSEEKPSAAVELHNYLKTKCTNRTCSYFHLVLDPTSFTRTIENIYNVSILIKDNLVGIFIDADTGLPFLRCVEKGKRQQNTERKEFIESIDKKRWADLIEALDIIEPLRQEEDEMSD</sequence>
<evidence type="ECO:0000256" key="6">
    <source>
        <dbReference type="ARBA" id="ARBA00023242"/>
    </source>
</evidence>
<dbReference type="GO" id="GO:0006281">
    <property type="term" value="P:DNA repair"/>
    <property type="evidence" value="ECO:0007669"/>
    <property type="project" value="UniProtKB-UniRule"/>
</dbReference>
<dbReference type="Pfam" id="PF08743">
    <property type="entry name" value="Nse4_C"/>
    <property type="match status" value="1"/>
</dbReference>
<dbReference type="InterPro" id="IPR014854">
    <property type="entry name" value="Nse4_C"/>
</dbReference>
<comment type="subunit">
    <text evidence="7">Component of the SMC5-SMC6 complex.</text>
</comment>
<protein>
    <recommendedName>
        <fullName evidence="7">Non-structural maintenance of chromosomes element 4</fullName>
    </recommendedName>
</protein>
<organism evidence="9 10">
    <name type="scientific">Brenthis ino</name>
    <name type="common">lesser marbled fritillary</name>
    <dbReference type="NCBI Taxonomy" id="405034"/>
    <lineage>
        <taxon>Eukaryota</taxon>
        <taxon>Metazoa</taxon>
        <taxon>Ecdysozoa</taxon>
        <taxon>Arthropoda</taxon>
        <taxon>Hexapoda</taxon>
        <taxon>Insecta</taxon>
        <taxon>Pterygota</taxon>
        <taxon>Neoptera</taxon>
        <taxon>Endopterygota</taxon>
        <taxon>Lepidoptera</taxon>
        <taxon>Glossata</taxon>
        <taxon>Ditrysia</taxon>
        <taxon>Papilionoidea</taxon>
        <taxon>Nymphalidae</taxon>
        <taxon>Heliconiinae</taxon>
        <taxon>Argynnini</taxon>
        <taxon>Brenthis</taxon>
    </lineage>
</organism>
<comment type="function">
    <text evidence="7">Component of the SMC5-SMC6 complex, that promotes sister chromatid alignment after DNA damage and facilitates double-stranded DNA breaks (DSBs) repair via homologous recombination between sister chromatids.</text>
</comment>
<accession>A0A8J9VEW4</accession>
<dbReference type="Proteomes" id="UP000838878">
    <property type="component" value="Chromosome 8"/>
</dbReference>
<feature type="domain" description="Non-structural maintenance of chromosome element 4 C-terminal" evidence="8">
    <location>
        <begin position="174"/>
        <end position="256"/>
    </location>
</feature>
<evidence type="ECO:0000259" key="8">
    <source>
        <dbReference type="Pfam" id="PF08743"/>
    </source>
</evidence>
<evidence type="ECO:0000256" key="5">
    <source>
        <dbReference type="ARBA" id="ARBA00023204"/>
    </source>
</evidence>
<dbReference type="PANTHER" id="PTHR16140">
    <property type="entry name" value="NON-STRUCTURAL MAINTENANCE OF CHROMOSOMES ELEMENT 4"/>
    <property type="match status" value="1"/>
</dbReference>
<evidence type="ECO:0000256" key="7">
    <source>
        <dbReference type="RuleBase" id="RU365071"/>
    </source>
</evidence>
<reference evidence="9" key="1">
    <citation type="submission" date="2021-12" db="EMBL/GenBank/DDBJ databases">
        <authorList>
            <person name="Martin H S."/>
        </authorList>
    </citation>
    <scope>NUCLEOTIDE SEQUENCE</scope>
</reference>
<dbReference type="PANTHER" id="PTHR16140:SF0">
    <property type="entry name" value="NON-STRUCTURAL MAINTENANCE OF CHROMOSOMES ELEMENT 4"/>
    <property type="match status" value="1"/>
</dbReference>
<gene>
    <name evidence="9" type="ORF">BINO364_LOCUS15466</name>
</gene>
<dbReference type="OrthoDB" id="361242at2759"/>
<keyword evidence="3 7" id="KW-0227">DNA damage</keyword>
<evidence type="ECO:0000256" key="4">
    <source>
        <dbReference type="ARBA" id="ARBA00023172"/>
    </source>
</evidence>
<feature type="non-terminal residue" evidence="9">
    <location>
        <position position="266"/>
    </location>
</feature>
<keyword evidence="10" id="KW-1185">Reference proteome</keyword>
<dbReference type="InterPro" id="IPR027786">
    <property type="entry name" value="Nse4/EID"/>
</dbReference>
<keyword evidence="4 7" id="KW-0233">DNA recombination</keyword>